<evidence type="ECO:0000313" key="1">
    <source>
        <dbReference type="EMBL" id="MPN65175.1"/>
    </source>
</evidence>
<sequence>MDGNTVSFESLFERSAIDEDTKPVTNIGLMSIVFTLADTGTFGNADKTDDTMLFPILLKLLHDKNAVDRLKKNDRN</sequence>
<name>A0A645JNE0_9ZZZZ</name>
<comment type="caution">
    <text evidence="1">The sequence shown here is derived from an EMBL/GenBank/DDBJ whole genome shotgun (WGS) entry which is preliminary data.</text>
</comment>
<proteinExistence type="predicted"/>
<dbReference type="EMBL" id="VSSQ01147137">
    <property type="protein sequence ID" value="MPN65175.1"/>
    <property type="molecule type" value="Genomic_DNA"/>
</dbReference>
<organism evidence="1">
    <name type="scientific">bioreactor metagenome</name>
    <dbReference type="NCBI Taxonomy" id="1076179"/>
    <lineage>
        <taxon>unclassified sequences</taxon>
        <taxon>metagenomes</taxon>
        <taxon>ecological metagenomes</taxon>
    </lineage>
</organism>
<dbReference type="AlphaFoldDB" id="A0A645JNE0"/>
<gene>
    <name evidence="1" type="ORF">SDC9_212954</name>
</gene>
<accession>A0A645JNE0</accession>
<reference evidence="1" key="1">
    <citation type="submission" date="2019-08" db="EMBL/GenBank/DDBJ databases">
        <authorList>
            <person name="Kucharzyk K."/>
            <person name="Murdoch R.W."/>
            <person name="Higgins S."/>
            <person name="Loffler F."/>
        </authorList>
    </citation>
    <scope>NUCLEOTIDE SEQUENCE</scope>
</reference>
<protein>
    <submittedName>
        <fullName evidence="1">Uncharacterized protein</fullName>
    </submittedName>
</protein>